<evidence type="ECO:0000256" key="2">
    <source>
        <dbReference type="ARBA" id="ARBA00007780"/>
    </source>
</evidence>
<evidence type="ECO:0000256" key="4">
    <source>
        <dbReference type="ARBA" id="ARBA00022452"/>
    </source>
</evidence>
<evidence type="ECO:0000256" key="10">
    <source>
        <dbReference type="ARBA" id="ARBA00023136"/>
    </source>
</evidence>
<keyword evidence="6" id="KW-1000">Mitochondrion outer membrane</keyword>
<dbReference type="InterPro" id="IPR027246">
    <property type="entry name" value="Porin_Euk/Tom40"/>
</dbReference>
<dbReference type="EMBL" id="UYYF01004279">
    <property type="protein sequence ID" value="VDN01267.1"/>
    <property type="molecule type" value="Genomic_DNA"/>
</dbReference>
<dbReference type="GO" id="GO:0005741">
    <property type="term" value="C:mitochondrial outer membrane"/>
    <property type="evidence" value="ECO:0007669"/>
    <property type="project" value="UniProtKB-SubCell"/>
</dbReference>
<dbReference type="PRINTS" id="PR00185">
    <property type="entry name" value="EUKARYTPORIN"/>
</dbReference>
<reference evidence="13" key="1">
    <citation type="submission" date="2017-02" db="UniProtKB">
        <authorList>
            <consortium name="WormBaseParasite"/>
        </authorList>
    </citation>
    <scope>IDENTIFICATION</scope>
</reference>
<name>A0A0N5CV76_THECL</name>
<dbReference type="GO" id="GO:0046930">
    <property type="term" value="C:pore complex"/>
    <property type="evidence" value="ECO:0007669"/>
    <property type="project" value="UniProtKB-KW"/>
</dbReference>
<sequence length="284" mass="31090">MFFPTYVDLGKAARDLFTKGYNFGSLRVDTHSRSGDDQKIEFSSAAVHSVATGKLAGNLDIKYRVPAYGLVLTEKWNTENALGSVIEIQDRFARGLKLIVDSWYTPQVGKRSGRFKAEWVNKNVTCNLDIGLDTGPLMNLSAVTGSNGWLVGMQTAFDVSSSELKGVSFSLGKIGTDHVLHSFVNDAREFGGSFFHSVTSNLKIGAMFGWANGEENARFGLAMKYNPTQELEMKAKVDHESKVAVALTHKLSDRLSLTVSAQFGMAAFSDEHKYGIGLAFYPCC</sequence>
<evidence type="ECO:0000256" key="1">
    <source>
        <dbReference type="ARBA" id="ARBA00004294"/>
    </source>
</evidence>
<dbReference type="PANTHER" id="PTHR11743">
    <property type="entry name" value="VOLTAGE-DEPENDENT ANION-SELECTIVE CHANNEL"/>
    <property type="match status" value="1"/>
</dbReference>
<dbReference type="Proteomes" id="UP000276776">
    <property type="component" value="Unassembled WGS sequence"/>
</dbReference>
<evidence type="ECO:0000256" key="6">
    <source>
        <dbReference type="ARBA" id="ARBA00022787"/>
    </source>
</evidence>
<evidence type="ECO:0000313" key="11">
    <source>
        <dbReference type="EMBL" id="VDN01267.1"/>
    </source>
</evidence>
<dbReference type="OMA" id="MAPPCYA"/>
<accession>A0A0N5CV76</accession>
<dbReference type="Gene3D" id="2.40.160.10">
    <property type="entry name" value="Porin"/>
    <property type="match status" value="1"/>
</dbReference>
<keyword evidence="3" id="KW-0813">Transport</keyword>
<evidence type="ECO:0000256" key="3">
    <source>
        <dbReference type="ARBA" id="ARBA00022448"/>
    </source>
</evidence>
<dbReference type="InterPro" id="IPR023614">
    <property type="entry name" value="Porin_dom_sf"/>
</dbReference>
<dbReference type="FunFam" id="2.40.160.10:FF:000012">
    <property type="entry name" value="Voltage-dependent anion-selective channel"/>
    <property type="match status" value="1"/>
</dbReference>
<keyword evidence="5" id="KW-0812">Transmembrane</keyword>
<keyword evidence="10" id="KW-0472">Membrane</keyword>
<gene>
    <name evidence="11" type="ORF">TCLT_LOCUS4193</name>
</gene>
<dbReference type="OrthoDB" id="7827681at2759"/>
<dbReference type="GO" id="GO:0015288">
    <property type="term" value="F:porin activity"/>
    <property type="evidence" value="ECO:0007669"/>
    <property type="project" value="UniProtKB-KW"/>
</dbReference>
<comment type="subcellular location">
    <subcellularLocation>
        <location evidence="1">Mitochondrion outer membrane</location>
    </subcellularLocation>
</comment>
<evidence type="ECO:0000256" key="8">
    <source>
        <dbReference type="ARBA" id="ARBA00023114"/>
    </source>
</evidence>
<dbReference type="CDD" id="cd07306">
    <property type="entry name" value="Porin3_VDAC"/>
    <property type="match status" value="1"/>
</dbReference>
<dbReference type="STRING" id="103827.A0A0N5CV76"/>
<proteinExistence type="inferred from homology"/>
<evidence type="ECO:0000256" key="9">
    <source>
        <dbReference type="ARBA" id="ARBA00023128"/>
    </source>
</evidence>
<evidence type="ECO:0000313" key="13">
    <source>
        <dbReference type="WBParaSite" id="TCLT_0000420401-mRNA-1"/>
    </source>
</evidence>
<dbReference type="WBParaSite" id="TCLT_0000420401-mRNA-1">
    <property type="protein sequence ID" value="TCLT_0000420401-mRNA-1"/>
    <property type="gene ID" value="TCLT_0000420401"/>
</dbReference>
<keyword evidence="8" id="KW-0626">Porin</keyword>
<protein>
    <submittedName>
        <fullName evidence="13">Voltage-dependent anion-selective channel protein 3</fullName>
    </submittedName>
</protein>
<dbReference type="PANTHER" id="PTHR11743:SF70">
    <property type="entry name" value="GH26960P-RELATED"/>
    <property type="match status" value="1"/>
</dbReference>
<evidence type="ECO:0000313" key="12">
    <source>
        <dbReference type="Proteomes" id="UP000276776"/>
    </source>
</evidence>
<keyword evidence="12" id="KW-1185">Reference proteome</keyword>
<dbReference type="Pfam" id="PF01459">
    <property type="entry name" value="Porin_3"/>
    <property type="match status" value="1"/>
</dbReference>
<organism evidence="13">
    <name type="scientific">Thelazia callipaeda</name>
    <name type="common">Oriental eyeworm</name>
    <name type="synonym">Parasitic nematode</name>
    <dbReference type="NCBI Taxonomy" id="103827"/>
    <lineage>
        <taxon>Eukaryota</taxon>
        <taxon>Metazoa</taxon>
        <taxon>Ecdysozoa</taxon>
        <taxon>Nematoda</taxon>
        <taxon>Chromadorea</taxon>
        <taxon>Rhabditida</taxon>
        <taxon>Spirurina</taxon>
        <taxon>Spiruromorpha</taxon>
        <taxon>Thelazioidea</taxon>
        <taxon>Thelaziidae</taxon>
        <taxon>Thelazia</taxon>
    </lineage>
</organism>
<evidence type="ECO:0000256" key="7">
    <source>
        <dbReference type="ARBA" id="ARBA00023065"/>
    </source>
</evidence>
<keyword evidence="4" id="KW-1134">Transmembrane beta strand</keyword>
<dbReference type="AlphaFoldDB" id="A0A0N5CV76"/>
<keyword evidence="7" id="KW-0406">Ion transport</keyword>
<reference evidence="11 12" key="2">
    <citation type="submission" date="2018-11" db="EMBL/GenBank/DDBJ databases">
        <authorList>
            <consortium name="Pathogen Informatics"/>
        </authorList>
    </citation>
    <scope>NUCLEOTIDE SEQUENCE [LARGE SCALE GENOMIC DNA]</scope>
</reference>
<keyword evidence="9" id="KW-0496">Mitochondrion</keyword>
<dbReference type="InterPro" id="IPR001925">
    <property type="entry name" value="Porin_Euk"/>
</dbReference>
<dbReference type="GO" id="GO:0008308">
    <property type="term" value="F:voltage-gated monoatomic anion channel activity"/>
    <property type="evidence" value="ECO:0007669"/>
    <property type="project" value="InterPro"/>
</dbReference>
<comment type="similarity">
    <text evidence="2">Belongs to the eukaryotic mitochondrial porin family.</text>
</comment>
<evidence type="ECO:0000256" key="5">
    <source>
        <dbReference type="ARBA" id="ARBA00022692"/>
    </source>
</evidence>